<feature type="signal peptide" evidence="1">
    <location>
        <begin position="1"/>
        <end position="29"/>
    </location>
</feature>
<evidence type="ECO:0000313" key="2">
    <source>
        <dbReference type="EMBL" id="CAH1725896.1"/>
    </source>
</evidence>
<proteinExistence type="predicted"/>
<dbReference type="Proteomes" id="UP001154329">
    <property type="component" value="Chromosome 2"/>
</dbReference>
<dbReference type="Pfam" id="PF05753">
    <property type="entry name" value="TRAP_beta"/>
    <property type="match status" value="1"/>
</dbReference>
<reference evidence="2" key="2">
    <citation type="submission" date="2022-10" db="EMBL/GenBank/DDBJ databases">
        <authorList>
            <consortium name="ENA_rothamsted_submissions"/>
            <consortium name="culmorum"/>
            <person name="King R."/>
        </authorList>
    </citation>
    <scope>NUCLEOTIDE SEQUENCE</scope>
</reference>
<keyword evidence="1" id="KW-0732">Signal</keyword>
<accession>A0A9P0J2T6</accession>
<dbReference type="EMBL" id="OU899035">
    <property type="protein sequence ID" value="CAH1725896.1"/>
    <property type="molecule type" value="Genomic_DNA"/>
</dbReference>
<evidence type="ECO:0008006" key="4">
    <source>
        <dbReference type="Google" id="ProtNLM"/>
    </source>
</evidence>
<reference evidence="2" key="1">
    <citation type="submission" date="2022-02" db="EMBL/GenBank/DDBJ databases">
        <authorList>
            <person name="King R."/>
        </authorList>
    </citation>
    <scope>NUCLEOTIDE SEQUENCE</scope>
</reference>
<evidence type="ECO:0000256" key="1">
    <source>
        <dbReference type="SAM" id="SignalP"/>
    </source>
</evidence>
<dbReference type="AlphaFoldDB" id="A0A9P0J2T6"/>
<organism evidence="2 3">
    <name type="scientific">Aphis gossypii</name>
    <name type="common">Cotton aphid</name>
    <dbReference type="NCBI Taxonomy" id="80765"/>
    <lineage>
        <taxon>Eukaryota</taxon>
        <taxon>Metazoa</taxon>
        <taxon>Ecdysozoa</taxon>
        <taxon>Arthropoda</taxon>
        <taxon>Hexapoda</taxon>
        <taxon>Insecta</taxon>
        <taxon>Pterygota</taxon>
        <taxon>Neoptera</taxon>
        <taxon>Paraneoptera</taxon>
        <taxon>Hemiptera</taxon>
        <taxon>Sternorrhyncha</taxon>
        <taxon>Aphidomorpha</taxon>
        <taxon>Aphidoidea</taxon>
        <taxon>Aphididae</taxon>
        <taxon>Aphidini</taxon>
        <taxon>Aphis</taxon>
        <taxon>Aphis</taxon>
    </lineage>
</organism>
<protein>
    <recommendedName>
        <fullName evidence="4">Translocon-associated protein subunit beta</fullName>
    </recommendedName>
</protein>
<keyword evidence="3" id="KW-1185">Reference proteome</keyword>
<evidence type="ECO:0000313" key="3">
    <source>
        <dbReference type="Proteomes" id="UP001154329"/>
    </source>
</evidence>
<feature type="chain" id="PRO_5040144877" description="Translocon-associated protein subunit beta" evidence="1">
    <location>
        <begin position="30"/>
        <end position="91"/>
    </location>
</feature>
<name>A0A9P0J2T6_APHGO</name>
<gene>
    <name evidence="2" type="ORF">APHIGO_LOCUS6893</name>
</gene>
<sequence>MINVFICRMYSLKLFVIVALICTSLSVSGQNADNQQARLLVSKQVLNKLLVQDSDILVKYTIYNVGSVPPQMLFCKTQDFQMKHLPQSKEI</sequence>